<keyword evidence="2" id="KW-0998">Cell outer membrane</keyword>
<accession>U2MH66</accession>
<evidence type="ECO:0000313" key="6">
    <source>
        <dbReference type="Proteomes" id="UP000016600"/>
    </source>
</evidence>
<dbReference type="Gene3D" id="2.60.40.1120">
    <property type="entry name" value="Carboxypeptidase-like, regulatory domain"/>
    <property type="match status" value="1"/>
</dbReference>
<feature type="domain" description="TonB-dependent receptor plug" evidence="4">
    <location>
        <begin position="115"/>
        <end position="222"/>
    </location>
</feature>
<keyword evidence="2" id="KW-0472">Membrane</keyword>
<dbReference type="GO" id="GO:0015344">
    <property type="term" value="F:siderophore uptake transmembrane transporter activity"/>
    <property type="evidence" value="ECO:0007669"/>
    <property type="project" value="TreeGrafter"/>
</dbReference>
<reference evidence="5 6" key="1">
    <citation type="submission" date="2013-08" db="EMBL/GenBank/DDBJ databases">
        <authorList>
            <person name="Durkin A.S."/>
            <person name="Haft D.R."/>
            <person name="McCorrison J."/>
            <person name="Torralba M."/>
            <person name="Gillis M."/>
            <person name="Haft D.H."/>
            <person name="Methe B."/>
            <person name="Sutton G."/>
            <person name="Nelson K.E."/>
        </authorList>
    </citation>
    <scope>NUCLEOTIDE SEQUENCE [LARGE SCALE GENOMIC DNA]</scope>
    <source>
        <strain evidence="5 6">F0068</strain>
    </source>
</reference>
<dbReference type="Gene3D" id="2.170.130.10">
    <property type="entry name" value="TonB-dependent receptor, plug domain"/>
    <property type="match status" value="1"/>
</dbReference>
<dbReference type="EMBL" id="AWET01000032">
    <property type="protein sequence ID" value="ERK01000.1"/>
    <property type="molecule type" value="Genomic_DNA"/>
</dbReference>
<dbReference type="Pfam" id="PF13715">
    <property type="entry name" value="CarbopepD_reg_2"/>
    <property type="match status" value="1"/>
</dbReference>
<dbReference type="Pfam" id="PF07715">
    <property type="entry name" value="Plug"/>
    <property type="match status" value="1"/>
</dbReference>
<dbReference type="InterPro" id="IPR023997">
    <property type="entry name" value="TonB-dep_OMP_SusC/RagA_CS"/>
</dbReference>
<dbReference type="PANTHER" id="PTHR30069:SF29">
    <property type="entry name" value="HEMOGLOBIN AND HEMOGLOBIN-HAPTOGLOBIN-BINDING PROTEIN 1-RELATED"/>
    <property type="match status" value="1"/>
</dbReference>
<keyword evidence="2" id="KW-0813">Transport</keyword>
<comment type="caution">
    <text evidence="5">The sequence shown here is derived from an EMBL/GenBank/DDBJ whole genome shotgun (WGS) entry which is preliminary data.</text>
</comment>
<dbReference type="PROSITE" id="PS52016">
    <property type="entry name" value="TONB_DEPENDENT_REC_3"/>
    <property type="match status" value="1"/>
</dbReference>
<name>U2MH66_9BACT</name>
<dbReference type="InterPro" id="IPR008969">
    <property type="entry name" value="CarboxyPept-like_regulatory"/>
</dbReference>
<dbReference type="InterPro" id="IPR012910">
    <property type="entry name" value="Plug_dom"/>
</dbReference>
<keyword evidence="2" id="KW-0812">Transmembrane</keyword>
<dbReference type="RefSeq" id="WP_021584002.1">
    <property type="nucleotide sequence ID" value="NZ_AWET01000032.1"/>
</dbReference>
<dbReference type="InterPro" id="IPR023996">
    <property type="entry name" value="TonB-dep_OMP_SusC/RagA"/>
</dbReference>
<keyword evidence="2" id="KW-1134">Transmembrane beta strand</keyword>
<feature type="signal peptide" evidence="3">
    <location>
        <begin position="1"/>
        <end position="21"/>
    </location>
</feature>
<dbReference type="NCBIfam" id="TIGR04056">
    <property type="entry name" value="OMP_RagA_SusC"/>
    <property type="match status" value="1"/>
</dbReference>
<dbReference type="GO" id="GO:0009279">
    <property type="term" value="C:cell outer membrane"/>
    <property type="evidence" value="ECO:0007669"/>
    <property type="project" value="UniProtKB-SubCell"/>
</dbReference>
<sequence length="1085" mass="121169">MKGKIILLLTVWFIGVGNAMAQRTVKGTVYSAEDNEPIVGASVVISGTKTGTATDIDGRFTLRNVPNSAKTLLISYVGMKSQTVTIKPEMKIFLESDARSLDEVVVQVAYGSAKKSTLTGAISQVGKEKIELRPVSSVTSALEGTTSGIQINSTYGQPGSDAAIRIRGFGTVNGSSSPLYVLDGVPFNGNISDLNPVDIESITVLKDAASSALYGNRASNGVILITTKKGTSSKLSLNLRLSQGTYSRGIKEYKLLNPREFMETSWMSLRNSRISAGDDAAAAGAYATKNLIRDRLYLNIFNKANDQLFDSNGRLVSDASILPGYADDLDWYSNTIRHGARQEYSLSGNAATDKSDYYFSVGYLKENGYVTSASFKRLTGRAQMNFRPKKWLTTGFTLAASHQKSSFSDSGDSSFKNAFMYCRQIAPIYPVHLHNADGSYRLNANGNKQYDPGSYTDADGNTVLTRNQYPDRHVIWENELDKDRNIRNTIESTFYMDIKFLQDFTFTVKGQLGLRNNERHSFDNPTIGNGKGNHGRVDRRMTRYKNYTFQQQLNWGRAFDKHTVSALLGHENYAYNYDVLTGRKSEQILTGHNNLSNFSELTGLNGYEDNYRTESYLGRVRYNYDDKYTAEVSFRRDGSSRFYKESRWGNFGSVGANWMISREDFMRSVKWVNSLKLRADYGLVGNDAGSGYYAYLSIYGGTKNNNKGAYYLSQIGNEKLKWETGSSLGIGIDARLFNRWNISIDYFDRRNRDLLFDVYMPLSAGPTENSSAVASITKNLGTIGNKGFELNTDVDIYKSKDWTVNFATNASIIRNKVLKLPEQNKKGIISGIFKIVEGRSRYEFFTYSYVGVDRLTGNSMYKVNTDNYHYKDAAGNIVGNKSGDDITSKVTQINGEYYVNNTTYAMREYHGSAIPKLYGSFTPTVRWKSLSLSVLCTYSLGGKVYDSNYADLMSVSNNPQNYSRDVLKSWKAAPEGMTATSPDRMWYGGIPQINSTTSKENNATSSRWLTSANYLVIKNVNLAYQLPKAWIRALELESVRLSVTAENLATFTARRGMNPQQSFNGTQYNYLVTPRVFTIGLDVKF</sequence>
<evidence type="ECO:0000256" key="3">
    <source>
        <dbReference type="SAM" id="SignalP"/>
    </source>
</evidence>
<dbReference type="AlphaFoldDB" id="U2MH66"/>
<evidence type="ECO:0000256" key="2">
    <source>
        <dbReference type="PROSITE-ProRule" id="PRU01360"/>
    </source>
</evidence>
<dbReference type="GO" id="GO:0044718">
    <property type="term" value="P:siderophore transmembrane transport"/>
    <property type="evidence" value="ECO:0007669"/>
    <property type="project" value="TreeGrafter"/>
</dbReference>
<dbReference type="InterPro" id="IPR037066">
    <property type="entry name" value="Plug_dom_sf"/>
</dbReference>
<proteinExistence type="inferred from homology"/>
<keyword evidence="6" id="KW-1185">Reference proteome</keyword>
<organism evidence="5 6">
    <name type="scientific">Hoylesella pleuritidis F0068</name>
    <dbReference type="NCBI Taxonomy" id="1081904"/>
    <lineage>
        <taxon>Bacteria</taxon>
        <taxon>Pseudomonadati</taxon>
        <taxon>Bacteroidota</taxon>
        <taxon>Bacteroidia</taxon>
        <taxon>Bacteroidales</taxon>
        <taxon>Prevotellaceae</taxon>
        <taxon>Hoylesella</taxon>
    </lineage>
</organism>
<dbReference type="SUPFAM" id="SSF56935">
    <property type="entry name" value="Porins"/>
    <property type="match status" value="1"/>
</dbReference>
<dbReference type="NCBIfam" id="TIGR04057">
    <property type="entry name" value="SusC_RagA_signa"/>
    <property type="match status" value="1"/>
</dbReference>
<dbReference type="PANTHER" id="PTHR30069">
    <property type="entry name" value="TONB-DEPENDENT OUTER MEMBRANE RECEPTOR"/>
    <property type="match status" value="1"/>
</dbReference>
<dbReference type="InterPro" id="IPR039426">
    <property type="entry name" value="TonB-dep_rcpt-like"/>
</dbReference>
<evidence type="ECO:0000256" key="1">
    <source>
        <dbReference type="ARBA" id="ARBA00022729"/>
    </source>
</evidence>
<dbReference type="Proteomes" id="UP000016600">
    <property type="component" value="Unassembled WGS sequence"/>
</dbReference>
<protein>
    <submittedName>
        <fullName evidence="5">TonB-linked outer membrane protein, SusC/RagA family</fullName>
    </submittedName>
</protein>
<feature type="chain" id="PRO_5004631298" evidence="3">
    <location>
        <begin position="22"/>
        <end position="1085"/>
    </location>
</feature>
<evidence type="ECO:0000313" key="5">
    <source>
        <dbReference type="EMBL" id="ERK01000.1"/>
    </source>
</evidence>
<comment type="similarity">
    <text evidence="2">Belongs to the TonB-dependent receptor family.</text>
</comment>
<evidence type="ECO:0000259" key="4">
    <source>
        <dbReference type="Pfam" id="PF07715"/>
    </source>
</evidence>
<gene>
    <name evidence="5" type="ORF">HMPREF1218_0942</name>
</gene>
<dbReference type="SUPFAM" id="SSF49464">
    <property type="entry name" value="Carboxypeptidase regulatory domain-like"/>
    <property type="match status" value="1"/>
</dbReference>
<comment type="subcellular location">
    <subcellularLocation>
        <location evidence="2">Cell outer membrane</location>
        <topology evidence="2">Multi-pass membrane protein</topology>
    </subcellularLocation>
</comment>
<dbReference type="PATRIC" id="fig|1081904.3.peg.1394"/>
<keyword evidence="1 3" id="KW-0732">Signal</keyword>